<dbReference type="KEGG" id="mrr:Moror_7846"/>
<evidence type="ECO:0000256" key="1">
    <source>
        <dbReference type="ARBA" id="ARBA00022723"/>
    </source>
</evidence>
<dbReference type="EMBL" id="AWSO01000472">
    <property type="protein sequence ID" value="ESK90107.1"/>
    <property type="molecule type" value="Genomic_DNA"/>
</dbReference>
<dbReference type="SUPFAM" id="SSF144232">
    <property type="entry name" value="HIT/MYND zinc finger-like"/>
    <property type="match status" value="1"/>
</dbReference>
<sequence>MADFRSSLSATIATMPSNKSKGKVPLMKSHSRITGHCHTCQKSPQDLGRDKPFAACSKCREVVYCGVECQRENWPVHKLACALSRERKALLAGNPIKANNTARFTRWFDSPIKIDVFRQAVMHAMDVVNHPERVDQKVFLMECDLHPDHANRRPEDKYILKKGHMFPRDEVFRPDGGFNGGQHAHFLEYLKVQNDIVKRRGQLGVVPVIMLDVSCKDEGQMAMPNWWPLALPGMVEDARQILKDTKWGNVFWMSRLRDILAAPESTLVFNDGGVLLPDHLLRDTPITDSVFVVLERNINDPNREVNERNQVLAPADRGVDFDTSLDSCCVM</sequence>
<accession>V2X8Q0</accession>
<dbReference type="InterPro" id="IPR002893">
    <property type="entry name" value="Znf_MYND"/>
</dbReference>
<dbReference type="AlphaFoldDB" id="V2X8Q0"/>
<dbReference type="PROSITE" id="PS50865">
    <property type="entry name" value="ZF_MYND_2"/>
    <property type="match status" value="1"/>
</dbReference>
<dbReference type="OrthoDB" id="5231159at2759"/>
<feature type="domain" description="MYND-type" evidence="5">
    <location>
        <begin position="37"/>
        <end position="81"/>
    </location>
</feature>
<dbReference type="Pfam" id="PF01753">
    <property type="entry name" value="zf-MYND"/>
    <property type="match status" value="1"/>
</dbReference>
<evidence type="ECO:0000313" key="7">
    <source>
        <dbReference type="Proteomes" id="UP000017559"/>
    </source>
</evidence>
<reference evidence="6 7" key="1">
    <citation type="journal article" date="2014" name="BMC Genomics">
        <title>Genome and secretome analysis of the hemibiotrophic fungal pathogen, Moniliophthora roreri, which causes frosty pod rot disease of cacao: mechanisms of the biotrophic and necrotrophic phases.</title>
        <authorList>
            <person name="Meinhardt L.W."/>
            <person name="Costa G.G.L."/>
            <person name="Thomazella D.P.T."/>
            <person name="Teixeira P.J.P.L."/>
            <person name="Carazzolle M.F."/>
            <person name="Schuster S.C."/>
            <person name="Carlson J.E."/>
            <person name="Guiltinan M.J."/>
            <person name="Mieczkowski P."/>
            <person name="Farmer A."/>
            <person name="Ramaraj T."/>
            <person name="Crozier J."/>
            <person name="Davis R.E."/>
            <person name="Shao J."/>
            <person name="Melnick R.L."/>
            <person name="Pereira G.A.G."/>
            <person name="Bailey B.A."/>
        </authorList>
    </citation>
    <scope>NUCLEOTIDE SEQUENCE [LARGE SCALE GENOMIC DNA]</scope>
    <source>
        <strain evidence="6 7">MCA 2997</strain>
    </source>
</reference>
<proteinExistence type="predicted"/>
<dbReference type="GO" id="GO:0008270">
    <property type="term" value="F:zinc ion binding"/>
    <property type="evidence" value="ECO:0007669"/>
    <property type="project" value="UniProtKB-KW"/>
</dbReference>
<dbReference type="HOGENOM" id="CLU_839600_0_0_1"/>
<evidence type="ECO:0000256" key="3">
    <source>
        <dbReference type="ARBA" id="ARBA00022833"/>
    </source>
</evidence>
<organism evidence="6 7">
    <name type="scientific">Moniliophthora roreri (strain MCA 2997)</name>
    <name type="common">Cocoa frosty pod rot fungus</name>
    <name type="synonym">Crinipellis roreri</name>
    <dbReference type="NCBI Taxonomy" id="1381753"/>
    <lineage>
        <taxon>Eukaryota</taxon>
        <taxon>Fungi</taxon>
        <taxon>Dikarya</taxon>
        <taxon>Basidiomycota</taxon>
        <taxon>Agaricomycotina</taxon>
        <taxon>Agaricomycetes</taxon>
        <taxon>Agaricomycetidae</taxon>
        <taxon>Agaricales</taxon>
        <taxon>Marasmiineae</taxon>
        <taxon>Marasmiaceae</taxon>
        <taxon>Moniliophthora</taxon>
    </lineage>
</organism>
<gene>
    <name evidence="6" type="ORF">Moror_7846</name>
</gene>
<dbReference type="Gene3D" id="6.10.140.2220">
    <property type="match status" value="1"/>
</dbReference>
<evidence type="ECO:0000256" key="2">
    <source>
        <dbReference type="ARBA" id="ARBA00022771"/>
    </source>
</evidence>
<dbReference type="Proteomes" id="UP000017559">
    <property type="component" value="Unassembled WGS sequence"/>
</dbReference>
<evidence type="ECO:0000259" key="5">
    <source>
        <dbReference type="PROSITE" id="PS50865"/>
    </source>
</evidence>
<name>V2X8Q0_MONRO</name>
<evidence type="ECO:0000256" key="4">
    <source>
        <dbReference type="PROSITE-ProRule" id="PRU00134"/>
    </source>
</evidence>
<keyword evidence="3" id="KW-0862">Zinc</keyword>
<keyword evidence="7" id="KW-1185">Reference proteome</keyword>
<protein>
    <submittedName>
        <fullName evidence="6">Set and mynd domain containing 2</fullName>
    </submittedName>
</protein>
<keyword evidence="2 4" id="KW-0863">Zinc-finger</keyword>
<comment type="caution">
    <text evidence="6">The sequence shown here is derived from an EMBL/GenBank/DDBJ whole genome shotgun (WGS) entry which is preliminary data.</text>
</comment>
<keyword evidence="1" id="KW-0479">Metal-binding</keyword>
<evidence type="ECO:0000313" key="6">
    <source>
        <dbReference type="EMBL" id="ESK90107.1"/>
    </source>
</evidence>